<dbReference type="AlphaFoldDB" id="A0A0F3GPM3"/>
<dbReference type="Pfam" id="PF13700">
    <property type="entry name" value="DUF4158"/>
    <property type="match status" value="1"/>
</dbReference>
<comment type="caution">
    <text evidence="2">The sequence shown here is derived from an EMBL/GenBank/DDBJ whole genome shotgun (WGS) entry which is preliminary data.</text>
</comment>
<name>A0A0F3GPM3_9BACT</name>
<gene>
    <name evidence="2" type="ORF">MBAV_003919</name>
</gene>
<keyword evidence="3" id="KW-1185">Reference proteome</keyword>
<feature type="domain" description="DUF4158" evidence="1">
    <location>
        <begin position="7"/>
        <end position="170"/>
    </location>
</feature>
<organism evidence="2 3">
    <name type="scientific">Candidatus Magnetobacterium bavaricum</name>
    <dbReference type="NCBI Taxonomy" id="29290"/>
    <lineage>
        <taxon>Bacteria</taxon>
        <taxon>Pseudomonadati</taxon>
        <taxon>Nitrospirota</taxon>
        <taxon>Thermodesulfovibrionia</taxon>
        <taxon>Thermodesulfovibrionales</taxon>
        <taxon>Candidatus Magnetobacteriaceae</taxon>
        <taxon>Candidatus Magnetobacterium</taxon>
    </lineage>
</organism>
<protein>
    <submittedName>
        <fullName evidence="2">Transposase, Tn3</fullName>
    </submittedName>
</protein>
<dbReference type="InterPro" id="IPR025296">
    <property type="entry name" value="DUF4158"/>
</dbReference>
<reference evidence="2 3" key="1">
    <citation type="submission" date="2015-02" db="EMBL/GenBank/DDBJ databases">
        <title>Single-cell genomics of uncultivated deep-branching MTB reveals a conserved set of magnetosome genes.</title>
        <authorList>
            <person name="Kolinko S."/>
            <person name="Richter M."/>
            <person name="Glockner F.O."/>
            <person name="Brachmann A."/>
            <person name="Schuler D."/>
        </authorList>
    </citation>
    <scope>NUCLEOTIDE SEQUENCE [LARGE SCALE GENOMIC DNA]</scope>
    <source>
        <strain evidence="2">TM-1</strain>
    </source>
</reference>
<dbReference type="EMBL" id="LACI01001696">
    <property type="protein sequence ID" value="KJU83880.1"/>
    <property type="molecule type" value="Genomic_DNA"/>
</dbReference>
<evidence type="ECO:0000313" key="2">
    <source>
        <dbReference type="EMBL" id="KJU83880.1"/>
    </source>
</evidence>
<dbReference type="Proteomes" id="UP000033423">
    <property type="component" value="Unassembled WGS sequence"/>
</dbReference>
<proteinExistence type="predicted"/>
<evidence type="ECO:0000313" key="3">
    <source>
        <dbReference type="Proteomes" id="UP000033423"/>
    </source>
</evidence>
<evidence type="ECO:0000259" key="1">
    <source>
        <dbReference type="Pfam" id="PF13700"/>
    </source>
</evidence>
<sequence>MSSHIKILSPKEILAFDNPPAFNEEERKKNFYVPDWARKIFEGLKTTTSKVGFILQCGYFKAVNKFFVTSKFHRKDIGFTVGVLELFLEEVNISDYTERTCERHQAIILKFLGWHNFDNDVKSLLMNEALSLCNKQTKTRLMFLSLVDFLRRKKIEVPRYYAISEIITQALINFEKNLITLLEQSLSVEDRHMLDELLKAEDECVDEDKKVKIYKLTLLKKSHQSTKPSKIKENVRDLNSLHKIFIELKPIIDRLDLSSELIHYYAHVVIKSKIFQMKRREENKYILLLAFVVHQFYQLNDVLIEILIQSVQTTRNSSIREHKEKFYEERQSNQRIMGKFAHLGENRHSLFLTHRF</sequence>
<accession>A0A0F3GPM3</accession>